<feature type="transmembrane region" description="Helical" evidence="1">
    <location>
        <begin position="12"/>
        <end position="30"/>
    </location>
</feature>
<evidence type="ECO:0000313" key="3">
    <source>
        <dbReference type="RefSeq" id="XP_031762812.2"/>
    </source>
</evidence>
<protein>
    <submittedName>
        <fullName evidence="3">Uncharacterized protein LOC116412639 isoform X1</fullName>
    </submittedName>
</protein>
<proteinExistence type="predicted"/>
<organism evidence="2 3">
    <name type="scientific">Galleria mellonella</name>
    <name type="common">Greater wax moth</name>
    <dbReference type="NCBI Taxonomy" id="7137"/>
    <lineage>
        <taxon>Eukaryota</taxon>
        <taxon>Metazoa</taxon>
        <taxon>Ecdysozoa</taxon>
        <taxon>Arthropoda</taxon>
        <taxon>Hexapoda</taxon>
        <taxon>Insecta</taxon>
        <taxon>Pterygota</taxon>
        <taxon>Neoptera</taxon>
        <taxon>Endopterygota</taxon>
        <taxon>Lepidoptera</taxon>
        <taxon>Glossata</taxon>
        <taxon>Ditrysia</taxon>
        <taxon>Pyraloidea</taxon>
        <taxon>Pyralidae</taxon>
        <taxon>Galleriinae</taxon>
        <taxon>Galleria</taxon>
    </lineage>
</organism>
<keyword evidence="1" id="KW-1133">Transmembrane helix</keyword>
<dbReference type="GeneID" id="116412639"/>
<keyword evidence="2" id="KW-1185">Reference proteome</keyword>
<keyword evidence="1" id="KW-0812">Transmembrane</keyword>
<keyword evidence="1" id="KW-0472">Membrane</keyword>
<dbReference type="InParanoid" id="A0A6J3BQT0"/>
<accession>A0A6J3BQT0</accession>
<feature type="transmembrane region" description="Helical" evidence="1">
    <location>
        <begin position="71"/>
        <end position="92"/>
    </location>
</feature>
<sequence length="146" mass="16095">MIKRYVSIVLKLFGLGMVIGTGGLWAGAAVKTRSKYRDEQTLVGGAIWSQTIIPIGFMISKIAKEELDKFVQAYFLVSGVIILVSTGAFLIYGECKTMKTCVRREIELSITQLRVIETYDRIYLSIGILCLLAGLLALADLVILLC</sequence>
<dbReference type="RefSeq" id="XP_031762812.2">
    <property type="nucleotide sequence ID" value="XM_031906952.2"/>
</dbReference>
<dbReference type="KEGG" id="gmw:116412639"/>
<gene>
    <name evidence="3" type="primary">LOC116412639</name>
</gene>
<reference evidence="3" key="1">
    <citation type="submission" date="2025-08" db="UniProtKB">
        <authorList>
            <consortium name="RefSeq"/>
        </authorList>
    </citation>
    <scope>IDENTIFICATION</scope>
    <source>
        <tissue evidence="3">Whole larvae</tissue>
    </source>
</reference>
<evidence type="ECO:0000256" key="1">
    <source>
        <dbReference type="SAM" id="Phobius"/>
    </source>
</evidence>
<dbReference type="AlphaFoldDB" id="A0A6J3BQT0"/>
<dbReference type="Proteomes" id="UP001652740">
    <property type="component" value="Unplaced"/>
</dbReference>
<name>A0A6J3BQT0_GALME</name>
<evidence type="ECO:0000313" key="2">
    <source>
        <dbReference type="Proteomes" id="UP001652740"/>
    </source>
</evidence>
<feature type="transmembrane region" description="Helical" evidence="1">
    <location>
        <begin position="122"/>
        <end position="145"/>
    </location>
</feature>